<proteinExistence type="predicted"/>
<dbReference type="EnsemblPlants" id="OGLUM01G18750.1">
    <property type="protein sequence ID" value="OGLUM01G18750.1"/>
    <property type="gene ID" value="OGLUM01G18750"/>
</dbReference>
<evidence type="ECO:0000313" key="3">
    <source>
        <dbReference type="Proteomes" id="UP000026961"/>
    </source>
</evidence>
<reference evidence="2" key="1">
    <citation type="submission" date="2013-08" db="EMBL/GenBank/DDBJ databases">
        <title>Oryza genome evolution.</title>
        <authorList>
            <person name="Wing R.A."/>
            <person name="Panaud O."/>
            <person name="Oliveira A.C."/>
        </authorList>
    </citation>
    <scope>NUCLEOTIDE SEQUENCE</scope>
</reference>
<feature type="compositionally biased region" description="Gly residues" evidence="1">
    <location>
        <begin position="82"/>
        <end position="92"/>
    </location>
</feature>
<name>A0A0D9Y8V4_9ORYZ</name>
<feature type="region of interest" description="Disordered" evidence="1">
    <location>
        <begin position="1"/>
        <end position="27"/>
    </location>
</feature>
<sequence length="366" mass="39160">MSNGSPIGWTGLRGSRGHAIPNSISADPRNYTTLNQLMKCDGGMQICQYPMGSLAQQQGVNKQRLSRGIVPEEEADAAAGKRGAGGVGGGVGSVKADRQSSSASSPKAIFSTSSSSLHTSSSTGWQRRLLLHLPLLGPPGLRLRLREKADAGEREEGSQNTPVPRPSSPPKILRSRCLVRLTKPVAMLGSGAAGALPWPLGTRPRSSPAMGFLVKVANAPVWRILHRRKPSLCPPLGSPPAATGGSVRGRARDGQRCWIRARDGPAEPVARYPPPCLRVRRRSAVEEVEPGRIPPADAAPAVARCLEPPPPLLLAARETACLRWIHKNWRGRGKWLDGVNGFVLGQKSIQRGYAWMEVIVRSIAFG</sequence>
<dbReference type="Gramene" id="OGLUM01G18750.1">
    <property type="protein sequence ID" value="OGLUM01G18750.1"/>
    <property type="gene ID" value="OGLUM01G18750"/>
</dbReference>
<evidence type="ECO:0000313" key="2">
    <source>
        <dbReference type="EnsemblPlants" id="OGLUM01G18750.1"/>
    </source>
</evidence>
<feature type="compositionally biased region" description="Low complexity" evidence="1">
    <location>
        <begin position="100"/>
        <end position="121"/>
    </location>
</feature>
<feature type="region of interest" description="Disordered" evidence="1">
    <location>
        <begin position="149"/>
        <end position="172"/>
    </location>
</feature>
<accession>A0A0D9Y8V4</accession>
<dbReference type="HOGENOM" id="CLU_757336_0_0_1"/>
<keyword evidence="3" id="KW-1185">Reference proteome</keyword>
<organism evidence="2">
    <name type="scientific">Oryza glumipatula</name>
    <dbReference type="NCBI Taxonomy" id="40148"/>
    <lineage>
        <taxon>Eukaryota</taxon>
        <taxon>Viridiplantae</taxon>
        <taxon>Streptophyta</taxon>
        <taxon>Embryophyta</taxon>
        <taxon>Tracheophyta</taxon>
        <taxon>Spermatophyta</taxon>
        <taxon>Magnoliopsida</taxon>
        <taxon>Liliopsida</taxon>
        <taxon>Poales</taxon>
        <taxon>Poaceae</taxon>
        <taxon>BOP clade</taxon>
        <taxon>Oryzoideae</taxon>
        <taxon>Oryzeae</taxon>
        <taxon>Oryzinae</taxon>
        <taxon>Oryza</taxon>
    </lineage>
</organism>
<dbReference type="AlphaFoldDB" id="A0A0D9Y8V4"/>
<reference evidence="2" key="2">
    <citation type="submission" date="2015-04" db="UniProtKB">
        <authorList>
            <consortium name="EnsemblPlants"/>
        </authorList>
    </citation>
    <scope>IDENTIFICATION</scope>
</reference>
<protein>
    <submittedName>
        <fullName evidence="2">Uncharacterized protein</fullName>
    </submittedName>
</protein>
<evidence type="ECO:0000256" key="1">
    <source>
        <dbReference type="SAM" id="MobiDB-lite"/>
    </source>
</evidence>
<reference evidence="2" key="3">
    <citation type="submission" date="2018-05" db="EMBL/GenBank/DDBJ databases">
        <title>OgluRS3 (Oryza glumaepatula Reference Sequence Version 3).</title>
        <authorList>
            <person name="Zhang J."/>
            <person name="Kudrna D."/>
            <person name="Lee S."/>
            <person name="Talag J."/>
            <person name="Welchert J."/>
            <person name="Wing R.A."/>
        </authorList>
    </citation>
    <scope>NUCLEOTIDE SEQUENCE [LARGE SCALE GENOMIC DNA]</scope>
</reference>
<dbReference type="Proteomes" id="UP000026961">
    <property type="component" value="Chromosome 1"/>
</dbReference>
<feature type="region of interest" description="Disordered" evidence="1">
    <location>
        <begin position="74"/>
        <end position="121"/>
    </location>
</feature>